<name>A0ABR2FU76_9ROSI</name>
<dbReference type="InterPro" id="IPR018971">
    <property type="entry name" value="DUF1997"/>
</dbReference>
<dbReference type="PANTHER" id="PTHR34133:SF8">
    <property type="entry name" value="OS07G0633000 PROTEIN"/>
    <property type="match status" value="1"/>
</dbReference>
<reference evidence="1 2" key="1">
    <citation type="journal article" date="2024" name="G3 (Bethesda)">
        <title>Genome assembly of Hibiscus sabdariffa L. provides insights into metabolisms of medicinal natural products.</title>
        <authorList>
            <person name="Kim T."/>
        </authorList>
    </citation>
    <scope>NUCLEOTIDE SEQUENCE [LARGE SCALE GENOMIC DNA]</scope>
    <source>
        <strain evidence="1">TK-2024</strain>
        <tissue evidence="1">Old leaves</tissue>
    </source>
</reference>
<proteinExistence type="predicted"/>
<comment type="caution">
    <text evidence="1">The sequence shown here is derived from an EMBL/GenBank/DDBJ whole genome shotgun (WGS) entry which is preliminary data.</text>
</comment>
<dbReference type="PANTHER" id="PTHR34133">
    <property type="entry name" value="OS07G0633000 PROTEIN"/>
    <property type="match status" value="1"/>
</dbReference>
<evidence type="ECO:0000313" key="1">
    <source>
        <dbReference type="EMBL" id="KAK8587799.1"/>
    </source>
</evidence>
<dbReference type="Pfam" id="PF09366">
    <property type="entry name" value="DUF1997"/>
    <property type="match status" value="1"/>
</dbReference>
<dbReference type="EMBL" id="JBBPBM010000004">
    <property type="protein sequence ID" value="KAK8587799.1"/>
    <property type="molecule type" value="Genomic_DNA"/>
</dbReference>
<evidence type="ECO:0008006" key="3">
    <source>
        <dbReference type="Google" id="ProtNLM"/>
    </source>
</evidence>
<keyword evidence="2" id="KW-1185">Reference proteome</keyword>
<sequence>MSQVVPLQLNYHFERRFQNFRDGKGKVKLKKPQLQWPASDMKSKSQKYLVRNEFAAKPATYSTRMSTDIPLYETPGALFDDYLEDRHRAFSAMFPEKHSVQQLNQDEWRVKMIPFKVLALNVWPMVDFRLACKSKGKDYPPEVPQDITTVLELHTFRGVTALQIRWELQGIDNMFDPSYFTLSVKGTLYPDRRGNRSRIRGESEMRVSIVYPPAFTLIPDGIRDSLAKGVMAEVAKRMSQNVDASLLADYTKFKKERSSIKM</sequence>
<evidence type="ECO:0000313" key="2">
    <source>
        <dbReference type="Proteomes" id="UP001472677"/>
    </source>
</evidence>
<gene>
    <name evidence="1" type="ORF">V6N12_022275</name>
</gene>
<dbReference type="Proteomes" id="UP001472677">
    <property type="component" value="Unassembled WGS sequence"/>
</dbReference>
<organism evidence="1 2">
    <name type="scientific">Hibiscus sabdariffa</name>
    <name type="common">roselle</name>
    <dbReference type="NCBI Taxonomy" id="183260"/>
    <lineage>
        <taxon>Eukaryota</taxon>
        <taxon>Viridiplantae</taxon>
        <taxon>Streptophyta</taxon>
        <taxon>Embryophyta</taxon>
        <taxon>Tracheophyta</taxon>
        <taxon>Spermatophyta</taxon>
        <taxon>Magnoliopsida</taxon>
        <taxon>eudicotyledons</taxon>
        <taxon>Gunneridae</taxon>
        <taxon>Pentapetalae</taxon>
        <taxon>rosids</taxon>
        <taxon>malvids</taxon>
        <taxon>Malvales</taxon>
        <taxon>Malvaceae</taxon>
        <taxon>Malvoideae</taxon>
        <taxon>Hibiscus</taxon>
    </lineage>
</organism>
<accession>A0ABR2FU76</accession>
<protein>
    <recommendedName>
        <fullName evidence="3">DUF1997 domain-containing protein</fullName>
    </recommendedName>
</protein>